<evidence type="ECO:0000256" key="1">
    <source>
        <dbReference type="SAM" id="Phobius"/>
    </source>
</evidence>
<keyword evidence="3" id="KW-1185">Reference proteome</keyword>
<evidence type="ECO:0000313" key="2">
    <source>
        <dbReference type="EMBL" id="CAI0453878.1"/>
    </source>
</evidence>
<keyword evidence="1" id="KW-0812">Transmembrane</keyword>
<proteinExistence type="predicted"/>
<dbReference type="Proteomes" id="UP001154282">
    <property type="component" value="Unassembled WGS sequence"/>
</dbReference>
<gene>
    <name evidence="2" type="ORF">LITE_LOCUS31764</name>
</gene>
<dbReference type="AlphaFoldDB" id="A0AAV0N5Z4"/>
<feature type="transmembrane region" description="Helical" evidence="1">
    <location>
        <begin position="70"/>
        <end position="93"/>
    </location>
</feature>
<keyword evidence="1" id="KW-1133">Transmembrane helix</keyword>
<keyword evidence="1" id="KW-0472">Membrane</keyword>
<sequence length="97" mass="10803">MAASTAAAPSLCWDTTPYLPTGQGRCRSSAAPECSDSHVERFISKRIPLIPRPETRSWSVTSTLFTIDSLTIIIITTIIMFDSFFLLPLHWLATIFI</sequence>
<protein>
    <submittedName>
        <fullName evidence="2">Uncharacterized protein</fullName>
    </submittedName>
</protein>
<organism evidence="2 3">
    <name type="scientific">Linum tenue</name>
    <dbReference type="NCBI Taxonomy" id="586396"/>
    <lineage>
        <taxon>Eukaryota</taxon>
        <taxon>Viridiplantae</taxon>
        <taxon>Streptophyta</taxon>
        <taxon>Embryophyta</taxon>
        <taxon>Tracheophyta</taxon>
        <taxon>Spermatophyta</taxon>
        <taxon>Magnoliopsida</taxon>
        <taxon>eudicotyledons</taxon>
        <taxon>Gunneridae</taxon>
        <taxon>Pentapetalae</taxon>
        <taxon>rosids</taxon>
        <taxon>fabids</taxon>
        <taxon>Malpighiales</taxon>
        <taxon>Linaceae</taxon>
        <taxon>Linum</taxon>
    </lineage>
</organism>
<reference evidence="2" key="1">
    <citation type="submission" date="2022-08" db="EMBL/GenBank/DDBJ databases">
        <authorList>
            <person name="Gutierrez-Valencia J."/>
        </authorList>
    </citation>
    <scope>NUCLEOTIDE SEQUENCE</scope>
</reference>
<accession>A0AAV0N5Z4</accession>
<dbReference type="EMBL" id="CAMGYJ010000008">
    <property type="protein sequence ID" value="CAI0453878.1"/>
    <property type="molecule type" value="Genomic_DNA"/>
</dbReference>
<evidence type="ECO:0000313" key="3">
    <source>
        <dbReference type="Proteomes" id="UP001154282"/>
    </source>
</evidence>
<comment type="caution">
    <text evidence="2">The sequence shown here is derived from an EMBL/GenBank/DDBJ whole genome shotgun (WGS) entry which is preliminary data.</text>
</comment>
<name>A0AAV0N5Z4_9ROSI</name>